<dbReference type="Proteomes" id="UP001270362">
    <property type="component" value="Unassembled WGS sequence"/>
</dbReference>
<evidence type="ECO:0000313" key="3">
    <source>
        <dbReference type="Proteomes" id="UP001270362"/>
    </source>
</evidence>
<dbReference type="AlphaFoldDB" id="A0AAE0X334"/>
<dbReference type="EMBL" id="JAULSO010000004">
    <property type="protein sequence ID" value="KAK3683914.1"/>
    <property type="molecule type" value="Genomic_DNA"/>
</dbReference>
<accession>A0AAE0X334</accession>
<protein>
    <submittedName>
        <fullName evidence="2">Uncharacterized protein</fullName>
    </submittedName>
</protein>
<name>A0AAE0X334_9PEZI</name>
<reference evidence="2" key="1">
    <citation type="journal article" date="2023" name="Mol. Phylogenet. Evol.">
        <title>Genome-scale phylogeny and comparative genomics of the fungal order Sordariales.</title>
        <authorList>
            <person name="Hensen N."/>
            <person name="Bonometti L."/>
            <person name="Westerberg I."/>
            <person name="Brannstrom I.O."/>
            <person name="Guillou S."/>
            <person name="Cros-Aarteil S."/>
            <person name="Calhoun S."/>
            <person name="Haridas S."/>
            <person name="Kuo A."/>
            <person name="Mondo S."/>
            <person name="Pangilinan J."/>
            <person name="Riley R."/>
            <person name="LaButti K."/>
            <person name="Andreopoulos B."/>
            <person name="Lipzen A."/>
            <person name="Chen C."/>
            <person name="Yan M."/>
            <person name="Daum C."/>
            <person name="Ng V."/>
            <person name="Clum A."/>
            <person name="Steindorff A."/>
            <person name="Ohm R.A."/>
            <person name="Martin F."/>
            <person name="Silar P."/>
            <person name="Natvig D.O."/>
            <person name="Lalanne C."/>
            <person name="Gautier V."/>
            <person name="Ament-Velasquez S.L."/>
            <person name="Kruys A."/>
            <person name="Hutchinson M.I."/>
            <person name="Powell A.J."/>
            <person name="Barry K."/>
            <person name="Miller A.N."/>
            <person name="Grigoriev I.V."/>
            <person name="Debuchy R."/>
            <person name="Gladieux P."/>
            <person name="Hiltunen Thoren M."/>
            <person name="Johannesson H."/>
        </authorList>
    </citation>
    <scope>NUCLEOTIDE SEQUENCE</scope>
    <source>
        <strain evidence="2">CBS 314.62</strain>
    </source>
</reference>
<sequence>MTSHMCKHAAGGILFIASQMITKILAVEGVKSIYPAPLPPQERRTRSKLTRRIDAYECLEMQAPSIVGPEDVWVCVSLPQASVRSEMTCSEKPQRPQTNTPVIAACHSSILAWLFP</sequence>
<evidence type="ECO:0000313" key="2">
    <source>
        <dbReference type="EMBL" id="KAK3683914.1"/>
    </source>
</evidence>
<proteinExistence type="predicted"/>
<evidence type="ECO:0000256" key="1">
    <source>
        <dbReference type="SAM" id="SignalP"/>
    </source>
</evidence>
<reference evidence="2" key="2">
    <citation type="submission" date="2023-06" db="EMBL/GenBank/DDBJ databases">
        <authorList>
            <consortium name="Lawrence Berkeley National Laboratory"/>
            <person name="Haridas S."/>
            <person name="Hensen N."/>
            <person name="Bonometti L."/>
            <person name="Westerberg I."/>
            <person name="Brannstrom I.O."/>
            <person name="Guillou S."/>
            <person name="Cros-Aarteil S."/>
            <person name="Calhoun S."/>
            <person name="Kuo A."/>
            <person name="Mondo S."/>
            <person name="Pangilinan J."/>
            <person name="Riley R."/>
            <person name="Labutti K."/>
            <person name="Andreopoulos B."/>
            <person name="Lipzen A."/>
            <person name="Chen C."/>
            <person name="Yanf M."/>
            <person name="Daum C."/>
            <person name="Ng V."/>
            <person name="Clum A."/>
            <person name="Steindorff A."/>
            <person name="Ohm R."/>
            <person name="Martin F."/>
            <person name="Silar P."/>
            <person name="Natvig D."/>
            <person name="Lalanne C."/>
            <person name="Gautier V."/>
            <person name="Ament-Velasquez S.L."/>
            <person name="Kruys A."/>
            <person name="Hutchinson M.I."/>
            <person name="Powell A.J."/>
            <person name="Barry K."/>
            <person name="Miller A.N."/>
            <person name="Grigoriev I.V."/>
            <person name="Debuchy R."/>
            <person name="Gladieux P."/>
            <person name="Thoren M.H."/>
            <person name="Johannesson H."/>
        </authorList>
    </citation>
    <scope>NUCLEOTIDE SEQUENCE</scope>
    <source>
        <strain evidence="2">CBS 314.62</strain>
    </source>
</reference>
<keyword evidence="1" id="KW-0732">Signal</keyword>
<organism evidence="2 3">
    <name type="scientific">Podospora appendiculata</name>
    <dbReference type="NCBI Taxonomy" id="314037"/>
    <lineage>
        <taxon>Eukaryota</taxon>
        <taxon>Fungi</taxon>
        <taxon>Dikarya</taxon>
        <taxon>Ascomycota</taxon>
        <taxon>Pezizomycotina</taxon>
        <taxon>Sordariomycetes</taxon>
        <taxon>Sordariomycetidae</taxon>
        <taxon>Sordariales</taxon>
        <taxon>Podosporaceae</taxon>
        <taxon>Podospora</taxon>
    </lineage>
</organism>
<keyword evidence="3" id="KW-1185">Reference proteome</keyword>
<feature type="signal peptide" evidence="1">
    <location>
        <begin position="1"/>
        <end position="26"/>
    </location>
</feature>
<gene>
    <name evidence="2" type="ORF">B0T22DRAFT_469166</name>
</gene>
<comment type="caution">
    <text evidence="2">The sequence shown here is derived from an EMBL/GenBank/DDBJ whole genome shotgun (WGS) entry which is preliminary data.</text>
</comment>
<feature type="chain" id="PRO_5041905927" evidence="1">
    <location>
        <begin position="27"/>
        <end position="116"/>
    </location>
</feature>